<evidence type="ECO:0000256" key="5">
    <source>
        <dbReference type="ARBA" id="ARBA00023014"/>
    </source>
</evidence>
<dbReference type="Gene3D" id="3.40.50.740">
    <property type="match status" value="1"/>
</dbReference>
<keyword evidence="1" id="KW-0004">4Fe-4S</keyword>
<dbReference type="EMBL" id="QDGZ01000004">
    <property type="protein sequence ID" value="PVG82701.1"/>
    <property type="molecule type" value="Genomic_DNA"/>
</dbReference>
<evidence type="ECO:0000256" key="4">
    <source>
        <dbReference type="ARBA" id="ARBA00023004"/>
    </source>
</evidence>
<dbReference type="PANTHER" id="PTHR43105">
    <property type="entry name" value="RESPIRATORY NITRATE REDUCTASE"/>
    <property type="match status" value="1"/>
</dbReference>
<organism evidence="7 8">
    <name type="scientific">Nocardioides gansuensis</name>
    <dbReference type="NCBI Taxonomy" id="2138300"/>
    <lineage>
        <taxon>Bacteria</taxon>
        <taxon>Bacillati</taxon>
        <taxon>Actinomycetota</taxon>
        <taxon>Actinomycetes</taxon>
        <taxon>Propionibacteriales</taxon>
        <taxon>Nocardioidaceae</taxon>
        <taxon>Nocardioides</taxon>
    </lineage>
</organism>
<dbReference type="Proteomes" id="UP000246018">
    <property type="component" value="Unassembled WGS sequence"/>
</dbReference>
<dbReference type="Gene3D" id="2.40.40.20">
    <property type="match status" value="1"/>
</dbReference>
<dbReference type="InterPro" id="IPR006657">
    <property type="entry name" value="MoPterin_dinucl-bd_dom"/>
</dbReference>
<dbReference type="GO" id="GO:0016491">
    <property type="term" value="F:oxidoreductase activity"/>
    <property type="evidence" value="ECO:0007669"/>
    <property type="project" value="UniProtKB-KW"/>
</dbReference>
<dbReference type="GO" id="GO:0043546">
    <property type="term" value="F:molybdopterin cofactor binding"/>
    <property type="evidence" value="ECO:0007669"/>
    <property type="project" value="InterPro"/>
</dbReference>
<dbReference type="GO" id="GO:0051539">
    <property type="term" value="F:4 iron, 4 sulfur cluster binding"/>
    <property type="evidence" value="ECO:0007669"/>
    <property type="project" value="UniProtKB-KW"/>
</dbReference>
<dbReference type="InterPro" id="IPR009010">
    <property type="entry name" value="Asp_de-COase-like_dom_sf"/>
</dbReference>
<comment type="caution">
    <text evidence="7">The sequence shown here is derived from an EMBL/GenBank/DDBJ whole genome shotgun (WGS) entry which is preliminary data.</text>
</comment>
<dbReference type="PANTHER" id="PTHR43105:SF9">
    <property type="entry name" value="NADPH-FE(3+) OXIDOREDUCTASE SUBUNIT ALPHA"/>
    <property type="match status" value="1"/>
</dbReference>
<dbReference type="GO" id="GO:0046872">
    <property type="term" value="F:metal ion binding"/>
    <property type="evidence" value="ECO:0007669"/>
    <property type="project" value="UniProtKB-KW"/>
</dbReference>
<accession>A0A2T8FAF9</accession>
<sequence>MSEERRLGVCNLCEAICGLELTLSDGRVTGVRGNADDPLSRGHVCPKGVAIGEIHADPDRLRRPVRRDRRTGEWSEIGWDEAFDLVADGLARTIDQHGRDGVGIYLGNPNVHSLGSMTHGLALVKALRSRNTFSATSVDQLPHQLMAHLMFGHQLLLPIPDLDRTDYFLVIGANPMASNGSLMTVPDFPRRIRELKRRGGRMVVLDPRRTETAKVATEHHFVRPGTDAWVLLAMLNVLVADGLAVAPEYAAGLDAVERAVAPFTPERAEAVSGLPAAVITSIALELATAESAVAYGRVGVSTHEFGTVCQWAVNLLNILTGNLDREGGAMFTSPAIDIVGTGQIGRGHHGAWHSRVRGLPETAGELPVAALREEIETPGKGQVRAMLTLSGNPVLSTPDGAALDRAFAGLDFMAAVDIYLNETTRHADVILPPTSALERDHYDLVFHVFAVRNTARFTPAVFPKPADARHDWEIYRELALRTVARLASKPPLKKRLLLRARMTPSPTTLVALLLRRTGRTTMKQLRAHPQGVDLGPLEAGLLPGRLQTPTGTVDLAPQLVLDDLARLEAVTPPEAGQLLLIGRRHQKDCNSWLHNAELLTKGRARHHLLMHPEDMAARALRDGETVTVTSRVGSVKVEVLGTDDVMPGVVSLPHGYGHGRSGVRLSRASQLPGVSINDLTDPERLDVSGNAAFSGVPVTVEV</sequence>
<dbReference type="Pfam" id="PF01568">
    <property type="entry name" value="Molydop_binding"/>
    <property type="match status" value="1"/>
</dbReference>
<dbReference type="InterPro" id="IPR006656">
    <property type="entry name" value="Mopterin_OxRdtase"/>
</dbReference>
<evidence type="ECO:0000256" key="2">
    <source>
        <dbReference type="ARBA" id="ARBA00022723"/>
    </source>
</evidence>
<dbReference type="InterPro" id="IPR050123">
    <property type="entry name" value="Prok_molybdopt-oxidoreductase"/>
</dbReference>
<keyword evidence="5" id="KW-0411">Iron-sulfur</keyword>
<reference evidence="7 8" key="1">
    <citation type="submission" date="2018-04" db="EMBL/GenBank/DDBJ databases">
        <title>Genome of Nocardioides gansuensis WSJ-1.</title>
        <authorList>
            <person name="Wu S."/>
            <person name="Wang G."/>
        </authorList>
    </citation>
    <scope>NUCLEOTIDE SEQUENCE [LARGE SCALE GENOMIC DNA]</scope>
    <source>
        <strain evidence="7 8">WSJ-1</strain>
    </source>
</reference>
<proteinExistence type="predicted"/>
<dbReference type="SUPFAM" id="SSF53706">
    <property type="entry name" value="Formate dehydrogenase/DMSO reductase, domains 1-3"/>
    <property type="match status" value="1"/>
</dbReference>
<dbReference type="SUPFAM" id="SSF50692">
    <property type="entry name" value="ADC-like"/>
    <property type="match status" value="1"/>
</dbReference>
<gene>
    <name evidence="7" type="ORF">DDE18_10055</name>
</gene>
<dbReference type="PROSITE" id="PS51669">
    <property type="entry name" value="4FE4S_MOW_BIS_MGD"/>
    <property type="match status" value="1"/>
</dbReference>
<name>A0A2T8FAF9_9ACTN</name>
<evidence type="ECO:0000256" key="3">
    <source>
        <dbReference type="ARBA" id="ARBA00023002"/>
    </source>
</evidence>
<keyword evidence="2" id="KW-0479">Metal-binding</keyword>
<dbReference type="Gene3D" id="3.40.228.10">
    <property type="entry name" value="Dimethylsulfoxide Reductase, domain 2"/>
    <property type="match status" value="1"/>
</dbReference>
<dbReference type="OrthoDB" id="7376058at2"/>
<dbReference type="Pfam" id="PF00384">
    <property type="entry name" value="Molybdopterin"/>
    <property type="match status" value="1"/>
</dbReference>
<dbReference type="SMART" id="SM00926">
    <property type="entry name" value="Molybdop_Fe4S4"/>
    <property type="match status" value="1"/>
</dbReference>
<keyword evidence="8" id="KW-1185">Reference proteome</keyword>
<dbReference type="InterPro" id="IPR006963">
    <property type="entry name" value="Mopterin_OxRdtase_4Fe-4S_dom"/>
</dbReference>
<protein>
    <submittedName>
        <fullName evidence="7">Dehydrogenase</fullName>
    </submittedName>
</protein>
<evidence type="ECO:0000259" key="6">
    <source>
        <dbReference type="PROSITE" id="PS51669"/>
    </source>
</evidence>
<evidence type="ECO:0000313" key="7">
    <source>
        <dbReference type="EMBL" id="PVG82701.1"/>
    </source>
</evidence>
<dbReference type="GO" id="GO:0016020">
    <property type="term" value="C:membrane"/>
    <property type="evidence" value="ECO:0007669"/>
    <property type="project" value="TreeGrafter"/>
</dbReference>
<dbReference type="RefSeq" id="WP_116572133.1">
    <property type="nucleotide sequence ID" value="NZ_QDGZ01000004.1"/>
</dbReference>
<dbReference type="Pfam" id="PF04879">
    <property type="entry name" value="Molybdop_Fe4S4"/>
    <property type="match status" value="1"/>
</dbReference>
<evidence type="ECO:0000256" key="1">
    <source>
        <dbReference type="ARBA" id="ARBA00022485"/>
    </source>
</evidence>
<dbReference type="AlphaFoldDB" id="A0A2T8FAF9"/>
<keyword evidence="3" id="KW-0560">Oxidoreductase</keyword>
<feature type="domain" description="4Fe-4S Mo/W bis-MGD-type" evidence="6">
    <location>
        <begin position="3"/>
        <end position="59"/>
    </location>
</feature>
<dbReference type="Gene3D" id="2.20.25.90">
    <property type="entry name" value="ADC-like domains"/>
    <property type="match status" value="1"/>
</dbReference>
<evidence type="ECO:0000313" key="8">
    <source>
        <dbReference type="Proteomes" id="UP000246018"/>
    </source>
</evidence>
<keyword evidence="4" id="KW-0408">Iron</keyword>